<feature type="domain" description="CS" evidence="3">
    <location>
        <begin position="111"/>
        <end position="204"/>
    </location>
</feature>
<dbReference type="Pfam" id="PF04969">
    <property type="entry name" value="CS"/>
    <property type="match status" value="1"/>
</dbReference>
<comment type="caution">
    <text evidence="4">The sequence shown here is derived from an EMBL/GenBank/DDBJ whole genome shotgun (WGS) entry which is preliminary data.</text>
</comment>
<feature type="domain" description="SGS" evidence="2">
    <location>
        <begin position="189"/>
        <end position="268"/>
    </location>
</feature>
<keyword evidence="5" id="KW-1185">Reference proteome</keyword>
<reference evidence="4 5" key="1">
    <citation type="journal article" date="2017" name="Int. J. Parasitol.">
        <title>The genome of the protozoan parasite Cystoisospora suis and a reverse vaccinology approach to identify vaccine candidates.</title>
        <authorList>
            <person name="Palmieri N."/>
            <person name="Shrestha A."/>
            <person name="Ruttkowski B."/>
            <person name="Beck T."/>
            <person name="Vogl C."/>
            <person name="Tomley F."/>
            <person name="Blake D.P."/>
            <person name="Joachim A."/>
        </authorList>
    </citation>
    <scope>NUCLEOTIDE SEQUENCE [LARGE SCALE GENOMIC DNA]</scope>
    <source>
        <strain evidence="4 5">Wien I</strain>
    </source>
</reference>
<dbReference type="PROSITE" id="PS51048">
    <property type="entry name" value="SGS"/>
    <property type="match status" value="1"/>
</dbReference>
<feature type="compositionally biased region" description="Basic and acidic residues" evidence="1">
    <location>
        <begin position="1"/>
        <end position="11"/>
    </location>
</feature>
<gene>
    <name evidence="4" type="ORF">CSUI_001239</name>
</gene>
<dbReference type="EMBL" id="MIGC01000490">
    <property type="protein sequence ID" value="PHJ24906.1"/>
    <property type="molecule type" value="Genomic_DNA"/>
</dbReference>
<dbReference type="CDD" id="cd06468">
    <property type="entry name" value="p23_CacyBP"/>
    <property type="match status" value="1"/>
</dbReference>
<dbReference type="PANTHER" id="PTHR13164:SF3">
    <property type="entry name" value="CALCYCLIN-BINDING PROTEIN"/>
    <property type="match status" value="1"/>
</dbReference>
<dbReference type="Gene3D" id="2.60.40.790">
    <property type="match status" value="1"/>
</dbReference>
<evidence type="ECO:0000256" key="1">
    <source>
        <dbReference type="SAM" id="MobiDB-lite"/>
    </source>
</evidence>
<feature type="region of interest" description="Disordered" evidence="1">
    <location>
        <begin position="1"/>
        <end position="27"/>
    </location>
</feature>
<dbReference type="InterPro" id="IPR008978">
    <property type="entry name" value="HSP20-like_chaperone"/>
</dbReference>
<proteinExistence type="predicted"/>
<dbReference type="SUPFAM" id="SSF49764">
    <property type="entry name" value="HSP20-like chaperones"/>
    <property type="match status" value="1"/>
</dbReference>
<dbReference type="VEuPathDB" id="ToxoDB:CSUI_001239"/>
<dbReference type="FunFam" id="2.60.40.790:FF:000040">
    <property type="entry name" value="Calcyclin binding protein"/>
    <property type="match status" value="1"/>
</dbReference>
<protein>
    <submittedName>
        <fullName evidence="4">Calcyclin-binding protein</fullName>
    </submittedName>
</protein>
<dbReference type="GO" id="GO:0044548">
    <property type="term" value="F:S100 protein binding"/>
    <property type="evidence" value="ECO:0007669"/>
    <property type="project" value="InterPro"/>
</dbReference>
<dbReference type="OrthoDB" id="164025at2759"/>
<dbReference type="PANTHER" id="PTHR13164">
    <property type="entry name" value="CALICYLIN BINDING PROTEIN"/>
    <property type="match status" value="1"/>
</dbReference>
<dbReference type="AlphaFoldDB" id="A0A2C6LDR2"/>
<evidence type="ECO:0000259" key="3">
    <source>
        <dbReference type="PROSITE" id="PS51203"/>
    </source>
</evidence>
<dbReference type="PROSITE" id="PS51203">
    <property type="entry name" value="CS"/>
    <property type="match status" value="1"/>
</dbReference>
<dbReference type="Proteomes" id="UP000221165">
    <property type="component" value="Unassembled WGS sequence"/>
</dbReference>
<dbReference type="GeneID" id="94424656"/>
<dbReference type="GO" id="GO:0031625">
    <property type="term" value="F:ubiquitin protein ligase binding"/>
    <property type="evidence" value="ECO:0007669"/>
    <property type="project" value="InterPro"/>
</dbReference>
<sequence>MPEQPEKKDIPAEETSSSGDDEKREERRRNLEILDEIEEWKRLKGLATKPRIREVIDGEILRLQILQNEDQIVEKKKFNLEQRPVMIQVPPSPAPVKIASGSPTAPEVHFLPITSFAWDQTDTAVKVYVKLQNVQKVPKENISATFTTQSLDLEVKELEGKNYKLSFRRLSHPIDPKGSSYKAKKDMVVLTLQKAGRSWWYELPFKENKFASTPKMDSSGDPGASIMSLMKNLYEEGDDEMKRTIAKSWTESQQKKLAGESPFDDMAF</sequence>
<evidence type="ECO:0000313" key="4">
    <source>
        <dbReference type="EMBL" id="PHJ24906.1"/>
    </source>
</evidence>
<organism evidence="4 5">
    <name type="scientific">Cystoisospora suis</name>
    <dbReference type="NCBI Taxonomy" id="483139"/>
    <lineage>
        <taxon>Eukaryota</taxon>
        <taxon>Sar</taxon>
        <taxon>Alveolata</taxon>
        <taxon>Apicomplexa</taxon>
        <taxon>Conoidasida</taxon>
        <taxon>Coccidia</taxon>
        <taxon>Eucoccidiorida</taxon>
        <taxon>Eimeriorina</taxon>
        <taxon>Sarcocystidae</taxon>
        <taxon>Cystoisospora</taxon>
    </lineage>
</organism>
<evidence type="ECO:0000313" key="5">
    <source>
        <dbReference type="Proteomes" id="UP000221165"/>
    </source>
</evidence>
<evidence type="ECO:0000259" key="2">
    <source>
        <dbReference type="PROSITE" id="PS51048"/>
    </source>
</evidence>
<name>A0A2C6LDR2_9APIC</name>
<dbReference type="GO" id="GO:0015631">
    <property type="term" value="F:tubulin binding"/>
    <property type="evidence" value="ECO:0007669"/>
    <property type="project" value="InterPro"/>
</dbReference>
<dbReference type="RefSeq" id="XP_067926578.1">
    <property type="nucleotide sequence ID" value="XM_068061445.1"/>
</dbReference>
<dbReference type="InterPro" id="IPR007052">
    <property type="entry name" value="CS_dom"/>
</dbReference>
<dbReference type="InterPro" id="IPR007699">
    <property type="entry name" value="SGS_dom"/>
</dbReference>
<dbReference type="InterPro" id="IPR052289">
    <property type="entry name" value="Calcyclin-binding_UBL-bridge"/>
</dbReference>
<dbReference type="GO" id="GO:0005634">
    <property type="term" value="C:nucleus"/>
    <property type="evidence" value="ECO:0007669"/>
    <property type="project" value="TreeGrafter"/>
</dbReference>
<accession>A0A2C6LDR2</accession>
<dbReference type="InterPro" id="IPR037893">
    <property type="entry name" value="CS_CacyBP"/>
</dbReference>